<evidence type="ECO:0000259" key="7">
    <source>
        <dbReference type="Pfam" id="PF02803"/>
    </source>
</evidence>
<name>A0A4S1CDP1_9BACT</name>
<sequence>MRDVFVVEALRTPFGSFGGVLSELEAYALAGTVMQALLERSALEPAAVDEVIAGQVLTGGCGQAPARQAMRRAGIPDSTHAMTINKVCGSGLKAIMLAAGSIMLGDAEVAIAGGMESMSQAPFALKKARYGYRMGHGQLLDLMLYDGLQDPYSGRHMGEIAEEAVKRHALGREAQDEFALRSYQLAQEAVSEGIFADEIVPVVKKGKHGHGRETVSEDEEPFRVDIATIADLKPAFGRDGATITAGNASTINDGAAFALLAGTEAVERYRLRPKARLVAYATCSMHPDQYTDAPVGAIKAVCTRAGIDPDEIDLFEINEAFAAVPLIAIRELGLDMKKVNVNGGACALGHPIGASGGRLAATLVRELQASGKRYGLASLCIGGGEAVAAIFERV</sequence>
<feature type="active site" description="Proton acceptor" evidence="4">
    <location>
        <position position="350"/>
    </location>
</feature>
<dbReference type="Pfam" id="PF00108">
    <property type="entry name" value="Thiolase_N"/>
    <property type="match status" value="1"/>
</dbReference>
<evidence type="ECO:0000256" key="3">
    <source>
        <dbReference type="ARBA" id="ARBA00023315"/>
    </source>
</evidence>
<dbReference type="InterPro" id="IPR020617">
    <property type="entry name" value="Thiolase_C"/>
</dbReference>
<proteinExistence type="inferred from homology"/>
<evidence type="ECO:0000313" key="8">
    <source>
        <dbReference type="EMBL" id="TGU71584.1"/>
    </source>
</evidence>
<dbReference type="FunFam" id="3.40.47.10:FF:000010">
    <property type="entry name" value="Acetyl-CoA acetyltransferase (Thiolase)"/>
    <property type="match status" value="1"/>
</dbReference>
<feature type="active site" description="Acyl-thioester intermediate" evidence="4">
    <location>
        <position position="88"/>
    </location>
</feature>
<evidence type="ECO:0000256" key="4">
    <source>
        <dbReference type="PIRSR" id="PIRSR000429-1"/>
    </source>
</evidence>
<evidence type="ECO:0000313" key="9">
    <source>
        <dbReference type="Proteomes" id="UP000306416"/>
    </source>
</evidence>
<evidence type="ECO:0000256" key="5">
    <source>
        <dbReference type="RuleBase" id="RU003557"/>
    </source>
</evidence>
<feature type="domain" description="Thiolase C-terminal" evidence="7">
    <location>
        <begin position="272"/>
        <end position="393"/>
    </location>
</feature>
<evidence type="ECO:0000256" key="1">
    <source>
        <dbReference type="ARBA" id="ARBA00010982"/>
    </source>
</evidence>
<feature type="domain" description="Thiolase N-terminal" evidence="6">
    <location>
        <begin position="4"/>
        <end position="261"/>
    </location>
</feature>
<dbReference type="NCBIfam" id="TIGR01930">
    <property type="entry name" value="AcCoA-C-Actrans"/>
    <property type="match status" value="1"/>
</dbReference>
<accession>A0A4S1CDP1</accession>
<dbReference type="RefSeq" id="WP_135871308.1">
    <property type="nucleotide sequence ID" value="NZ_SRSC01000003.1"/>
</dbReference>
<keyword evidence="3 5" id="KW-0012">Acyltransferase</keyword>
<dbReference type="PANTHER" id="PTHR18919:SF138">
    <property type="entry name" value="ACETYL-COA C-ACETYLTRANSFERASE"/>
    <property type="match status" value="1"/>
</dbReference>
<dbReference type="InterPro" id="IPR020610">
    <property type="entry name" value="Thiolase_AS"/>
</dbReference>
<comment type="similarity">
    <text evidence="1 5">Belongs to the thiolase-like superfamily. Thiolase family.</text>
</comment>
<dbReference type="InterPro" id="IPR016039">
    <property type="entry name" value="Thiolase-like"/>
</dbReference>
<dbReference type="PROSITE" id="PS00098">
    <property type="entry name" value="THIOLASE_1"/>
    <property type="match status" value="1"/>
</dbReference>
<dbReference type="AlphaFoldDB" id="A0A4S1CDP1"/>
<dbReference type="SUPFAM" id="SSF53901">
    <property type="entry name" value="Thiolase-like"/>
    <property type="match status" value="2"/>
</dbReference>
<dbReference type="InterPro" id="IPR002155">
    <property type="entry name" value="Thiolase"/>
</dbReference>
<dbReference type="Gene3D" id="3.40.47.10">
    <property type="match status" value="2"/>
</dbReference>
<comment type="caution">
    <text evidence="8">The sequence shown here is derived from an EMBL/GenBank/DDBJ whole genome shotgun (WGS) entry which is preliminary data.</text>
</comment>
<dbReference type="InterPro" id="IPR020615">
    <property type="entry name" value="Thiolase_acyl_enz_int_AS"/>
</dbReference>
<dbReference type="Pfam" id="PF02803">
    <property type="entry name" value="Thiolase_C"/>
    <property type="match status" value="1"/>
</dbReference>
<feature type="active site" description="Proton acceptor" evidence="4">
    <location>
        <position position="380"/>
    </location>
</feature>
<dbReference type="Proteomes" id="UP000306416">
    <property type="component" value="Unassembled WGS sequence"/>
</dbReference>
<evidence type="ECO:0000256" key="2">
    <source>
        <dbReference type="ARBA" id="ARBA00022679"/>
    </source>
</evidence>
<gene>
    <name evidence="8" type="ORF">E4633_14840</name>
</gene>
<dbReference type="PIRSF" id="PIRSF000429">
    <property type="entry name" value="Ac-CoA_Ac_transf"/>
    <property type="match status" value="1"/>
</dbReference>
<reference evidence="8 9" key="1">
    <citation type="submission" date="2019-04" db="EMBL/GenBank/DDBJ databases">
        <title>Geobacter oryzae sp. nov., ferric-reducing bacteria isolated from paddy soil.</title>
        <authorList>
            <person name="Xu Z."/>
            <person name="Masuda Y."/>
            <person name="Itoh H."/>
            <person name="Senoo K."/>
        </authorList>
    </citation>
    <scope>NUCLEOTIDE SEQUENCE [LARGE SCALE GENOMIC DNA]</scope>
    <source>
        <strain evidence="8 9">Red111</strain>
    </source>
</reference>
<dbReference type="EMBL" id="SRSC01000003">
    <property type="protein sequence ID" value="TGU71584.1"/>
    <property type="molecule type" value="Genomic_DNA"/>
</dbReference>
<dbReference type="GO" id="GO:0003988">
    <property type="term" value="F:acetyl-CoA C-acyltransferase activity"/>
    <property type="evidence" value="ECO:0007669"/>
    <property type="project" value="UniProtKB-ARBA"/>
</dbReference>
<organism evidence="8 9">
    <name type="scientific">Geomonas terrae</name>
    <dbReference type="NCBI Taxonomy" id="2562681"/>
    <lineage>
        <taxon>Bacteria</taxon>
        <taxon>Pseudomonadati</taxon>
        <taxon>Thermodesulfobacteriota</taxon>
        <taxon>Desulfuromonadia</taxon>
        <taxon>Geobacterales</taxon>
        <taxon>Geobacteraceae</taxon>
        <taxon>Geomonas</taxon>
    </lineage>
</organism>
<keyword evidence="2 5" id="KW-0808">Transferase</keyword>
<keyword evidence="9" id="KW-1185">Reference proteome</keyword>
<dbReference type="PROSITE" id="PS00099">
    <property type="entry name" value="THIOLASE_3"/>
    <property type="match status" value="1"/>
</dbReference>
<dbReference type="CDD" id="cd00751">
    <property type="entry name" value="thiolase"/>
    <property type="match status" value="1"/>
</dbReference>
<dbReference type="InterPro" id="IPR020616">
    <property type="entry name" value="Thiolase_N"/>
</dbReference>
<evidence type="ECO:0000259" key="6">
    <source>
        <dbReference type="Pfam" id="PF00108"/>
    </source>
</evidence>
<dbReference type="PANTHER" id="PTHR18919">
    <property type="entry name" value="ACETYL-COA C-ACYLTRANSFERASE"/>
    <property type="match status" value="1"/>
</dbReference>
<protein>
    <submittedName>
        <fullName evidence="8">Thiolase family protein</fullName>
    </submittedName>
</protein>